<evidence type="ECO:0000313" key="1">
    <source>
        <dbReference type="EMBL" id="OVF06660.1"/>
    </source>
</evidence>
<dbReference type="PANTHER" id="PTHR34065">
    <property type="entry name" value="CELL DIVISION CONTROL PROTEIN 14"/>
    <property type="match status" value="1"/>
</dbReference>
<organism evidence="1 2">
    <name type="scientific">Clavispora lusitaniae</name>
    <name type="common">Candida lusitaniae</name>
    <dbReference type="NCBI Taxonomy" id="36911"/>
    <lineage>
        <taxon>Eukaryota</taxon>
        <taxon>Fungi</taxon>
        <taxon>Dikarya</taxon>
        <taxon>Ascomycota</taxon>
        <taxon>Saccharomycotina</taxon>
        <taxon>Pichiomycetes</taxon>
        <taxon>Metschnikowiaceae</taxon>
        <taxon>Clavispora</taxon>
    </lineage>
</organism>
<dbReference type="KEGG" id="clus:A9F13_19g00627"/>
<sequence length="240" mass="26237">MLLSSELSEITDKLCSGSFNEAASGVAMLDTVLRSLVPAIKNSRTSGAHDARLAEFLACQDSFQLNMASALLSAYTTLLESGNSTSTILVANRSLQGLLLIHSPSRNIFSRKCAMRTVLSFLEPSYPSYSTEVCVSVVSLLVHILLKNTANMRVFEACGGPSLVIRHLQLDGPDPSTTEQTLRFKVVEFLIFYLGDETELGLAHHNRTPTLTTQQKAELFRPDFPGINELIESLNNLTSL</sequence>
<protein>
    <submittedName>
        <fullName evidence="1">Cell division control protein</fullName>
    </submittedName>
</protein>
<reference evidence="1 2" key="1">
    <citation type="submission" date="2017-04" db="EMBL/GenBank/DDBJ databases">
        <title>Draft genome of the yeast Clavispora lusitaniae type strain CBS 6936.</title>
        <authorList>
            <person name="Durrens P."/>
            <person name="Klopp C."/>
            <person name="Biteau N."/>
            <person name="Fitton-Ouhabi V."/>
            <person name="Dementhon K."/>
            <person name="Accoceberry I."/>
            <person name="Sherman D.J."/>
            <person name="Noel T."/>
        </authorList>
    </citation>
    <scope>NUCLEOTIDE SEQUENCE [LARGE SCALE GENOMIC DNA]</scope>
    <source>
        <strain evidence="1 2">CBS 6936</strain>
    </source>
</reference>
<proteinExistence type="predicted"/>
<dbReference type="EMBL" id="LYUB02000019">
    <property type="protein sequence ID" value="OVF06660.1"/>
    <property type="molecule type" value="Genomic_DNA"/>
</dbReference>
<keyword evidence="1" id="KW-0132">Cell division</keyword>
<dbReference type="Pfam" id="PF08045">
    <property type="entry name" value="CDC14"/>
    <property type="match status" value="1"/>
</dbReference>
<keyword evidence="1" id="KW-0131">Cell cycle</keyword>
<dbReference type="PANTHER" id="PTHR34065:SF1">
    <property type="entry name" value="CELL DIVISION CONTROL PROTEIN 14"/>
    <property type="match status" value="1"/>
</dbReference>
<accession>A0AA91PWM2</accession>
<gene>
    <name evidence="1" type="ORF">A9F13_19g00627</name>
</gene>
<dbReference type="Proteomes" id="UP000195602">
    <property type="component" value="Unassembled WGS sequence"/>
</dbReference>
<dbReference type="InterPro" id="IPR012535">
    <property type="entry name" value="Cell_div_Cdc14"/>
</dbReference>
<dbReference type="AlphaFoldDB" id="A0AA91PWM2"/>
<name>A0AA91PWM2_CLALS</name>
<dbReference type="GO" id="GO:0051301">
    <property type="term" value="P:cell division"/>
    <property type="evidence" value="ECO:0007669"/>
    <property type="project" value="UniProtKB-KW"/>
</dbReference>
<comment type="caution">
    <text evidence="1">The sequence shown here is derived from an EMBL/GenBank/DDBJ whole genome shotgun (WGS) entry which is preliminary data.</text>
</comment>
<evidence type="ECO:0000313" key="2">
    <source>
        <dbReference type="Proteomes" id="UP000195602"/>
    </source>
</evidence>